<proteinExistence type="predicted"/>
<sequence>MIFRGIIFNAILVGLLAGLVLTIVQQLSVAPIIFAAEAYEVADEPAVVHEHEHEHGEAVIGHHHDEEAWAPEDGTERTLYSLLSNVLAGVGFSAVLMAVMTQLSAQGVAQLNLLKGAIWGVGGFLALFVIPGLGLPPEIPGAEAAAIENRQTWWLLATVCSAMALLVLFYGPFVSKFIAPLLLALPFILGAPHADAPMFSHPDPVALAALNSLHEEFLWASGAANLVFWLVLGVAAAWAVKRIVSASASVALEARA</sequence>
<comment type="caution">
    <text evidence="2">The sequence shown here is derived from an EMBL/GenBank/DDBJ whole genome shotgun (WGS) entry which is preliminary data.</text>
</comment>
<feature type="transmembrane region" description="Helical" evidence="1">
    <location>
        <begin position="153"/>
        <end position="170"/>
    </location>
</feature>
<dbReference type="Pfam" id="PF09490">
    <property type="entry name" value="CbtA"/>
    <property type="match status" value="1"/>
</dbReference>
<gene>
    <name evidence="2" type="ORF">EDC56_0415</name>
</gene>
<feature type="transmembrane region" description="Helical" evidence="1">
    <location>
        <begin position="113"/>
        <end position="133"/>
    </location>
</feature>
<keyword evidence="1" id="KW-0812">Transmembrane</keyword>
<dbReference type="Proteomes" id="UP000275394">
    <property type="component" value="Unassembled WGS sequence"/>
</dbReference>
<organism evidence="2 3">
    <name type="scientific">Sinobacterium caligoides</name>
    <dbReference type="NCBI Taxonomy" id="933926"/>
    <lineage>
        <taxon>Bacteria</taxon>
        <taxon>Pseudomonadati</taxon>
        <taxon>Pseudomonadota</taxon>
        <taxon>Gammaproteobacteria</taxon>
        <taxon>Cellvibrionales</taxon>
        <taxon>Spongiibacteraceae</taxon>
        <taxon>Sinobacterium</taxon>
    </lineage>
</organism>
<protein>
    <submittedName>
        <fullName evidence="2">Cobalt transporter subunit CbtA</fullName>
    </submittedName>
</protein>
<feature type="transmembrane region" description="Helical" evidence="1">
    <location>
        <begin position="79"/>
        <end position="101"/>
    </location>
</feature>
<evidence type="ECO:0000313" key="2">
    <source>
        <dbReference type="EMBL" id="ROS04899.1"/>
    </source>
</evidence>
<dbReference type="AlphaFoldDB" id="A0A3N2DZN6"/>
<dbReference type="NCBIfam" id="TIGR02458">
    <property type="entry name" value="CbtA"/>
    <property type="match status" value="1"/>
</dbReference>
<keyword evidence="3" id="KW-1185">Reference proteome</keyword>
<dbReference type="RefSeq" id="WP_123710861.1">
    <property type="nucleotide sequence ID" value="NZ_RKHR01000003.1"/>
</dbReference>
<reference evidence="2 3" key="1">
    <citation type="submission" date="2018-11" db="EMBL/GenBank/DDBJ databases">
        <title>Genomic Encyclopedia of Type Strains, Phase IV (KMG-IV): sequencing the most valuable type-strain genomes for metagenomic binning, comparative biology and taxonomic classification.</title>
        <authorList>
            <person name="Goeker M."/>
        </authorList>
    </citation>
    <scope>NUCLEOTIDE SEQUENCE [LARGE SCALE GENOMIC DNA]</scope>
    <source>
        <strain evidence="2 3">DSM 100316</strain>
    </source>
</reference>
<keyword evidence="1" id="KW-1133">Transmembrane helix</keyword>
<dbReference type="EMBL" id="RKHR01000003">
    <property type="protein sequence ID" value="ROS04899.1"/>
    <property type="molecule type" value="Genomic_DNA"/>
</dbReference>
<dbReference type="OrthoDB" id="9813640at2"/>
<evidence type="ECO:0000256" key="1">
    <source>
        <dbReference type="SAM" id="Phobius"/>
    </source>
</evidence>
<feature type="transmembrane region" description="Helical" evidence="1">
    <location>
        <begin position="177"/>
        <end position="194"/>
    </location>
</feature>
<evidence type="ECO:0000313" key="3">
    <source>
        <dbReference type="Proteomes" id="UP000275394"/>
    </source>
</evidence>
<feature type="transmembrane region" description="Helical" evidence="1">
    <location>
        <begin position="217"/>
        <end position="240"/>
    </location>
</feature>
<name>A0A3N2DZN6_9GAMM</name>
<keyword evidence="1" id="KW-0472">Membrane</keyword>
<accession>A0A3N2DZN6</accession>
<dbReference type="InterPro" id="IPR012666">
    <property type="entry name" value="CbtA_put"/>
</dbReference>